<dbReference type="KEGG" id="vne:CFK40_01965"/>
<evidence type="ECO:0000313" key="2">
    <source>
        <dbReference type="Proteomes" id="UP000204391"/>
    </source>
</evidence>
<organism evidence="1 2">
    <name type="scientific">Virgibacillus necropolis</name>
    <dbReference type="NCBI Taxonomy" id="163877"/>
    <lineage>
        <taxon>Bacteria</taxon>
        <taxon>Bacillati</taxon>
        <taxon>Bacillota</taxon>
        <taxon>Bacilli</taxon>
        <taxon>Bacillales</taxon>
        <taxon>Bacillaceae</taxon>
        <taxon>Virgibacillus</taxon>
    </lineage>
</organism>
<dbReference type="RefSeq" id="WP_089530422.1">
    <property type="nucleotide sequence ID" value="NZ_CP022437.1"/>
</dbReference>
<gene>
    <name evidence="1" type="ORF">CFK40_01965</name>
</gene>
<sequence length="1236" mass="144963">MHKDEELIKVLNELDPYNPFDTFNQFYDKTHDIKAMQSILNEIKKYNVYDFVARVSALNLLPENQNKSILFDALITSILTIKRTEYTSTNKMSNGKFRKIINQIDNMNLKMGQDPAENVFVENVMFYGNYLIFPGINYLPGYCLQMIIETLFLRTNNFDMQFLKTVSQLIQLVLSLSNRVATELDYNLASVKKIEEVNIAIPEKKKLEHIAGLVTVDNDYIKCLVGDDLIMEEMYSDFGQEDIETALKVEEQKFFVKPFLKGDNNETIILNISVLSSFVFHKIILLADKYGYKEELIDAYNASVWKDCRRSLEVLGHKKIKEKEWGINLLKRNNYKEALLNVCNNQIMLVTCICDDGKDYSKETIFDMYPSDQFSELLERRISYFHKKLSEQKVKNEDIFHIIIFNSYGRGINASFNKKLFYHPLALNPYELKCISINEKPDEAFLPRYIRAKNSLRSGPSELLSELNNIEIYVHNHYSFYINDDFNPKKNTLFVAPGDSVDYIIRAVKKENKHLVESYKDSFFSEVVLNDKARKIYADTIFDVPRASLLVEFSNVNIWVYSPQMKEFEELNLYFSIVDALSYWLAECSEILERYTFAFDTIKLQIKLTGSIDEYYYKAEQNSNLMDLISFKTKENNVTLNFTPESFRNLSCKDNSMERQMMELILVLIGNLTIEGEIEKKQLETIFETPFKKKFFTLEYINSPYLKPMFDRNFRKIKAGDESELLDDIGSEILTSGKWSYGIIKNEQRSLIARYVVDYLYKLLQTSISKLRSDYLVELVVNDLEKVMYNLMLVQKRYAYDVACYPEKKEEILNDFNELNKTSRALKFLAEYVAACPPDGTEILGELQYDKLLAICSLIIDWAYKNDLFYYNIFNTPVEILNSDRVGMKQDEFNKLQIINSEVQERQLNNTSTDNIREKLPREEFPNIEEELNSAFLDEYSFSFNDFCNTIFGMISYGDENKREVNKAEKCKLANRLIKSNTNLNIDKVEKVIQYISLTKRGNYLKPGRPYRSEDVYPWRFNRELSFTRRPVIIREDELIWGNRQLFHMLMFTLDLIYDGKLKSRGKKLTKLIGKISNKRGDDFNNQVYNKIYEISDLIVDKNLEKINHKKIVDDKGNTLGDIDVLYIIPERKRIVLAEVKDFNFSKSPYEMDLEYQKMFVDKDNKKCFATKHKRRTSWVKEHIEDIKEHYRLTGDGWTAKEIFIVNKAIISNAFYNAGATIITYGEITKARLERV</sequence>
<reference evidence="1 2" key="1">
    <citation type="journal article" date="2003" name="Int. J. Syst. Evol. Microbiol.">
        <title>Virgibacillus carmonensis sp. nov., Virgibacillus necropolis sp. nov. and Virgibacillus picturae sp. nov., three novel species isolated from deteriorated mural paintings, transfer of the species of the genus salibacillus to Virgibacillus, as Virgibacillus marismortui comb. nov. and Virgibacillus salexigens comb. nov., and emended description of the genus Virgibacillus.</title>
        <authorList>
            <person name="Heyrman J."/>
            <person name="Logan N.A."/>
            <person name="Busse H.J."/>
            <person name="Balcaen A."/>
            <person name="Lebbe L."/>
            <person name="Rodriguez-Diaz M."/>
            <person name="Swings J."/>
            <person name="De Vos P."/>
        </authorList>
    </citation>
    <scope>NUCLEOTIDE SEQUENCE [LARGE SCALE GENOMIC DNA]</scope>
    <source>
        <strain evidence="1 2">LMG 19488</strain>
    </source>
</reference>
<protein>
    <submittedName>
        <fullName evidence="1">Uncharacterized protein</fullName>
    </submittedName>
</protein>
<evidence type="ECO:0000313" key="1">
    <source>
        <dbReference type="EMBL" id="ASN03852.1"/>
    </source>
</evidence>
<dbReference type="EMBL" id="CP022437">
    <property type="protein sequence ID" value="ASN03852.1"/>
    <property type="molecule type" value="Genomic_DNA"/>
</dbReference>
<accession>A0A221M893</accession>
<dbReference type="AlphaFoldDB" id="A0A221M893"/>
<dbReference type="OrthoDB" id="51260at2"/>
<dbReference type="Proteomes" id="UP000204391">
    <property type="component" value="Chromosome"/>
</dbReference>
<keyword evidence="2" id="KW-1185">Reference proteome</keyword>
<proteinExistence type="predicted"/>
<name>A0A221M893_9BACI</name>